<dbReference type="AlphaFoldDB" id="A0A9W7J4J6"/>
<dbReference type="InterPro" id="IPR010433">
    <property type="entry name" value="EIF-4B_pln"/>
</dbReference>
<feature type="region of interest" description="Disordered" evidence="1">
    <location>
        <begin position="1"/>
        <end position="77"/>
    </location>
</feature>
<sequence>MSKKKAFSGNTMTLKDFHGGSIPTDLPLPSAPGVIVRPSERSGYDRATSWGNSMVHADHRVRPNSSPATRHLDNKTPFLTNAVHIGRNFDEDERTPLDGVSSPRRTISDESFRVLAEFKPESAYAGRVLGRHGSAPVSPLSSGGGHSYSSRVSEAARIGLASQTSGWNHGQAALGSYPNAWTSRKEVTLSVPEHVQSAWSEQSAVSKLAHASALEKVSSGRWQSKQSLQNQKDIEVSEHSEMENGFHSQGYGDKMYSRMSLAGGREYSDVTFARHVEKGLNIDQGIHSGRTRKELPDYERIHSLNYLEVKENKSMIHGEGVGSTHSEGKVGGYELQPSPAPPVLPEASERPKSKLLPSAPSKPLDSPKSPVVEPKQGHQRQSESVLTHTGIGNNAHGHVYTSKPGLAVDRPKLNLKPRSHPIEQLEGNIEKERYLLFGGARPRELVLKERGIDDSNHEPVPHLDRVRHSVLRTEKAADQAAPLHGERVENHLLDPRGGRKPEKDHHVDNGRVVMQRKNWRNGRETERQQQPAKVRQPSPETWRKPAENAKPVSNQSVGVRHRKLTSAVELAQTFSKSFSDQKTDDQYGGQRGTLGRTQMPFSRLMGPTPRPEINGLVIV</sequence>
<dbReference type="Proteomes" id="UP001165190">
    <property type="component" value="Unassembled WGS sequence"/>
</dbReference>
<proteinExistence type="predicted"/>
<dbReference type="OrthoDB" id="48651at2759"/>
<dbReference type="GO" id="GO:0003729">
    <property type="term" value="F:mRNA binding"/>
    <property type="evidence" value="ECO:0007669"/>
    <property type="project" value="TreeGrafter"/>
</dbReference>
<protein>
    <submittedName>
        <fullName evidence="2">Uncharacterized protein</fullName>
    </submittedName>
</protein>
<dbReference type="GO" id="GO:0003743">
    <property type="term" value="F:translation initiation factor activity"/>
    <property type="evidence" value="ECO:0007669"/>
    <property type="project" value="InterPro"/>
</dbReference>
<evidence type="ECO:0000256" key="1">
    <source>
        <dbReference type="SAM" id="MobiDB-lite"/>
    </source>
</evidence>
<gene>
    <name evidence="2" type="ORF">HRI_004514300</name>
</gene>
<evidence type="ECO:0000313" key="3">
    <source>
        <dbReference type="Proteomes" id="UP001165190"/>
    </source>
</evidence>
<feature type="region of interest" description="Disordered" evidence="1">
    <location>
        <begin position="579"/>
        <end position="608"/>
    </location>
</feature>
<feature type="region of interest" description="Disordered" evidence="1">
    <location>
        <begin position="87"/>
        <end position="106"/>
    </location>
</feature>
<accession>A0A9W7J4J6</accession>
<dbReference type="EMBL" id="BSYR01000051">
    <property type="protein sequence ID" value="GMJ08451.1"/>
    <property type="molecule type" value="Genomic_DNA"/>
</dbReference>
<feature type="compositionally biased region" description="Basic and acidic residues" evidence="1">
    <location>
        <begin position="232"/>
        <end position="244"/>
    </location>
</feature>
<reference evidence="2" key="1">
    <citation type="submission" date="2023-05" db="EMBL/GenBank/DDBJ databases">
        <title>Genome and transcriptome analyses reveal genes involved in the formation of fine ridges on petal epidermal cells in Hibiscus trionum.</title>
        <authorList>
            <person name="Koshimizu S."/>
            <person name="Masuda S."/>
            <person name="Ishii T."/>
            <person name="Shirasu K."/>
            <person name="Hoshino A."/>
            <person name="Arita M."/>
        </authorList>
    </citation>
    <scope>NUCLEOTIDE SEQUENCE</scope>
    <source>
        <strain evidence="2">Hamamatsu line</strain>
    </source>
</reference>
<feature type="compositionally biased region" description="Polar residues" evidence="1">
    <location>
        <begin position="382"/>
        <end position="392"/>
    </location>
</feature>
<feature type="region of interest" description="Disordered" evidence="1">
    <location>
        <begin position="222"/>
        <end position="249"/>
    </location>
</feature>
<keyword evidence="3" id="KW-1185">Reference proteome</keyword>
<feature type="compositionally biased region" description="Polar residues" evidence="1">
    <location>
        <begin position="222"/>
        <end position="231"/>
    </location>
</feature>
<dbReference type="PANTHER" id="PTHR32091">
    <property type="entry name" value="EUKARYOTIC TRANSLATION INITIATION FACTOR 4B"/>
    <property type="match status" value="1"/>
</dbReference>
<feature type="region of interest" description="Disordered" evidence="1">
    <location>
        <begin position="317"/>
        <end position="405"/>
    </location>
</feature>
<name>A0A9W7J4J6_HIBTR</name>
<feature type="region of interest" description="Disordered" evidence="1">
    <location>
        <begin position="477"/>
        <end position="558"/>
    </location>
</feature>
<comment type="caution">
    <text evidence="2">The sequence shown here is derived from an EMBL/GenBank/DDBJ whole genome shotgun (WGS) entry which is preliminary data.</text>
</comment>
<feature type="compositionally biased region" description="Basic and acidic residues" evidence="1">
    <location>
        <begin position="484"/>
        <end position="509"/>
    </location>
</feature>
<dbReference type="PANTHER" id="PTHR32091:SF4">
    <property type="entry name" value="OS07G0546100 PROTEIN"/>
    <property type="match status" value="1"/>
</dbReference>
<organism evidence="2 3">
    <name type="scientific">Hibiscus trionum</name>
    <name type="common">Flower of an hour</name>
    <dbReference type="NCBI Taxonomy" id="183268"/>
    <lineage>
        <taxon>Eukaryota</taxon>
        <taxon>Viridiplantae</taxon>
        <taxon>Streptophyta</taxon>
        <taxon>Embryophyta</taxon>
        <taxon>Tracheophyta</taxon>
        <taxon>Spermatophyta</taxon>
        <taxon>Magnoliopsida</taxon>
        <taxon>eudicotyledons</taxon>
        <taxon>Gunneridae</taxon>
        <taxon>Pentapetalae</taxon>
        <taxon>rosids</taxon>
        <taxon>malvids</taxon>
        <taxon>Malvales</taxon>
        <taxon>Malvaceae</taxon>
        <taxon>Malvoideae</taxon>
        <taxon>Hibiscus</taxon>
    </lineage>
</organism>
<evidence type="ECO:0000313" key="2">
    <source>
        <dbReference type="EMBL" id="GMJ08451.1"/>
    </source>
</evidence>